<keyword evidence="6" id="KW-1185">Reference proteome</keyword>
<evidence type="ECO:0000313" key="5">
    <source>
        <dbReference type="EMBL" id="TPX30707.1"/>
    </source>
</evidence>
<keyword evidence="1" id="KW-0547">Nucleotide-binding</keyword>
<keyword evidence="2" id="KW-0067">ATP-binding</keyword>
<gene>
    <name evidence="5" type="ORF">SmJEL517_g05797</name>
</gene>
<accession>A0A507BM08</accession>
<evidence type="ECO:0000259" key="4">
    <source>
        <dbReference type="PROSITE" id="PS50893"/>
    </source>
</evidence>
<proteinExistence type="predicted"/>
<dbReference type="InterPro" id="IPR003439">
    <property type="entry name" value="ABC_transporter-like_ATP-bd"/>
</dbReference>
<evidence type="ECO:0000256" key="1">
    <source>
        <dbReference type="ARBA" id="ARBA00022741"/>
    </source>
</evidence>
<dbReference type="GO" id="GO:0016887">
    <property type="term" value="F:ATP hydrolysis activity"/>
    <property type="evidence" value="ECO:0007669"/>
    <property type="project" value="InterPro"/>
</dbReference>
<feature type="domain" description="ABC transporter" evidence="4">
    <location>
        <begin position="328"/>
        <end position="549"/>
    </location>
</feature>
<dbReference type="InterPro" id="IPR003593">
    <property type="entry name" value="AAA+_ATPase"/>
</dbReference>
<dbReference type="Gene3D" id="3.40.50.300">
    <property type="entry name" value="P-loop containing nucleotide triphosphate hydrolases"/>
    <property type="match status" value="2"/>
</dbReference>
<dbReference type="OrthoDB" id="10255969at2759"/>
<dbReference type="PROSITE" id="PS50893">
    <property type="entry name" value="ABC_TRANSPORTER_2"/>
    <property type="match status" value="2"/>
</dbReference>
<dbReference type="PANTHER" id="PTHR43514">
    <property type="entry name" value="ABC TRANSPORTER I FAMILY MEMBER 10"/>
    <property type="match status" value="1"/>
</dbReference>
<dbReference type="PROSITE" id="PS00211">
    <property type="entry name" value="ABC_TRANSPORTER_1"/>
    <property type="match status" value="1"/>
</dbReference>
<dbReference type="InterPro" id="IPR017871">
    <property type="entry name" value="ABC_transporter-like_CS"/>
</dbReference>
<dbReference type="STRING" id="1806994.A0A507BM08"/>
<dbReference type="InterPro" id="IPR050334">
    <property type="entry name" value="Molybdenum_import_ModC"/>
</dbReference>
<protein>
    <recommendedName>
        <fullName evidence="4">ABC transporter domain-containing protein</fullName>
    </recommendedName>
</protein>
<evidence type="ECO:0000256" key="3">
    <source>
        <dbReference type="SAM" id="MobiDB-lite"/>
    </source>
</evidence>
<feature type="domain" description="ABC transporter" evidence="4">
    <location>
        <begin position="38"/>
        <end position="313"/>
    </location>
</feature>
<comment type="caution">
    <text evidence="5">The sequence shown here is derived from an EMBL/GenBank/DDBJ whole genome shotgun (WGS) entry which is preliminary data.</text>
</comment>
<feature type="compositionally biased region" description="Basic and acidic residues" evidence="3">
    <location>
        <begin position="299"/>
        <end position="316"/>
    </location>
</feature>
<dbReference type="Proteomes" id="UP000319731">
    <property type="component" value="Unassembled WGS sequence"/>
</dbReference>
<dbReference type="SUPFAM" id="SSF52540">
    <property type="entry name" value="P-loop containing nucleoside triphosphate hydrolases"/>
    <property type="match status" value="2"/>
</dbReference>
<feature type="region of interest" description="Disordered" evidence="3">
    <location>
        <begin position="297"/>
        <end position="316"/>
    </location>
</feature>
<dbReference type="AlphaFoldDB" id="A0A507BM08"/>
<sequence>MIRAASPSLLKRRIQTDGPRRHRSVSYSPSAGVVDIKLDGIDVFRFNSKNPVLKDIRWTISAGQTWAVIGPVGSGRSTLGETLAGRHRIEPFENGSWEFIKRLQSQQTLPVDSFGRPLSLWTGDLIKCVSFKEESAWDYSRGYYQQRYNWIDYWEDTSLEGYLKSGLEDLASLADEASLNSKERRAATIDKSVKEVARQFDLEKLLTQSFSILSNGQTRRSRIARALLMKPQMIILDEPFMGLDPSQRTKISDHLGHVLSEGYTRMLLLLRPQDIVPSWVTHAMYLSKSGVIEYAGPKDPNRIHSSQDSDEETRWSRPVKKVDGPVVVGLDKVNVAYDDRKVLINVDWDVRQGERWALLGKNGSGKSTLLALLLGDHPQSYSNAITLFGSPRGSGESIWDIKAKIGYVSPELHMYFPTSLTCFEVVQTGFSDVLYAKETTPEQDAAVIDMFKELRVDEGLWKKSFRSVSSGEQRLVLLCRALIKKPTLLVLDEPFQGLDDDQVARCRQYLDTELRPDQTAILVTHHDDEIPNTFGRMLRLEQGRVSECI</sequence>
<dbReference type="Pfam" id="PF00005">
    <property type="entry name" value="ABC_tran"/>
    <property type="match status" value="2"/>
</dbReference>
<organism evidence="5 6">
    <name type="scientific">Synchytrium microbalum</name>
    <dbReference type="NCBI Taxonomy" id="1806994"/>
    <lineage>
        <taxon>Eukaryota</taxon>
        <taxon>Fungi</taxon>
        <taxon>Fungi incertae sedis</taxon>
        <taxon>Chytridiomycota</taxon>
        <taxon>Chytridiomycota incertae sedis</taxon>
        <taxon>Chytridiomycetes</taxon>
        <taxon>Synchytriales</taxon>
        <taxon>Synchytriaceae</taxon>
        <taxon>Synchytrium</taxon>
    </lineage>
</organism>
<dbReference type="EMBL" id="QEAO01000059">
    <property type="protein sequence ID" value="TPX30707.1"/>
    <property type="molecule type" value="Genomic_DNA"/>
</dbReference>
<evidence type="ECO:0000256" key="2">
    <source>
        <dbReference type="ARBA" id="ARBA00022840"/>
    </source>
</evidence>
<name>A0A507BM08_9FUNG</name>
<dbReference type="GO" id="GO:0005524">
    <property type="term" value="F:ATP binding"/>
    <property type="evidence" value="ECO:0007669"/>
    <property type="project" value="UniProtKB-KW"/>
</dbReference>
<dbReference type="GeneID" id="42007020"/>
<dbReference type="SMART" id="SM00382">
    <property type="entry name" value="AAA"/>
    <property type="match status" value="2"/>
</dbReference>
<dbReference type="InterPro" id="IPR027417">
    <property type="entry name" value="P-loop_NTPase"/>
</dbReference>
<dbReference type="PANTHER" id="PTHR43514:SF4">
    <property type="entry name" value="ABC TRANSPORTER I FAMILY MEMBER 10"/>
    <property type="match status" value="1"/>
</dbReference>
<dbReference type="RefSeq" id="XP_031022312.1">
    <property type="nucleotide sequence ID" value="XM_031171723.1"/>
</dbReference>
<reference evidence="5 6" key="1">
    <citation type="journal article" date="2019" name="Sci. Rep.">
        <title>Comparative genomics of chytrid fungi reveal insights into the obligate biotrophic and pathogenic lifestyle of Synchytrium endobioticum.</title>
        <authorList>
            <person name="van de Vossenberg B.T.L.H."/>
            <person name="Warris S."/>
            <person name="Nguyen H.D.T."/>
            <person name="van Gent-Pelzer M.P.E."/>
            <person name="Joly D.L."/>
            <person name="van de Geest H.C."/>
            <person name="Bonants P.J.M."/>
            <person name="Smith D.S."/>
            <person name="Levesque C.A."/>
            <person name="van der Lee T.A.J."/>
        </authorList>
    </citation>
    <scope>NUCLEOTIDE SEQUENCE [LARGE SCALE GENOMIC DNA]</scope>
    <source>
        <strain evidence="5 6">JEL517</strain>
    </source>
</reference>
<evidence type="ECO:0000313" key="6">
    <source>
        <dbReference type="Proteomes" id="UP000319731"/>
    </source>
</evidence>